<sequence length="110" mass="12788">MKIDQFIVHGAIDEKTRCEHYQTKKDIIAIKFFCCDAYFPCYLCHQKYGCGKGAVWPKKEFGKKAVLCGSCKNELTIQAYRDCRNTCPYCEAQFNSGCLLHHHLYFEKDT</sequence>
<evidence type="ECO:0000259" key="4">
    <source>
        <dbReference type="PROSITE" id="PS51266"/>
    </source>
</evidence>
<dbReference type="InterPro" id="IPR052604">
    <property type="entry name" value="Mito_Tim_assembly_helper"/>
</dbReference>
<dbReference type="Pfam" id="PF05495">
    <property type="entry name" value="zf-CHY"/>
    <property type="match status" value="1"/>
</dbReference>
<dbReference type="PROSITE" id="PS51266">
    <property type="entry name" value="ZF_CHY"/>
    <property type="match status" value="1"/>
</dbReference>
<proteinExistence type="predicted"/>
<evidence type="ECO:0000313" key="5">
    <source>
        <dbReference type="EMBL" id="MBP2257861.1"/>
    </source>
</evidence>
<dbReference type="PIRSF" id="PIRSF017292">
    <property type="entry name" value="UCP017292_Znf_CHY"/>
    <property type="match status" value="1"/>
</dbReference>
<dbReference type="RefSeq" id="WP_029269354.1">
    <property type="nucleotide sequence ID" value="NZ_JAGIKX010000015.1"/>
</dbReference>
<dbReference type="InterPro" id="IPR008913">
    <property type="entry name" value="Znf_CHY"/>
</dbReference>
<dbReference type="PANTHER" id="PTHR28082">
    <property type="entry name" value="ZINC FINGER PROTEIN"/>
    <property type="match status" value="1"/>
</dbReference>
<dbReference type="Proteomes" id="UP001519294">
    <property type="component" value="Unassembled WGS sequence"/>
</dbReference>
<evidence type="ECO:0000256" key="2">
    <source>
        <dbReference type="ARBA" id="ARBA00022771"/>
    </source>
</evidence>
<accession>A0ABS4S8N8</accession>
<name>A0ABS4S8N8_9BACI</name>
<dbReference type="EMBL" id="JAGIKX010000015">
    <property type="protein sequence ID" value="MBP2257861.1"/>
    <property type="molecule type" value="Genomic_DNA"/>
</dbReference>
<feature type="domain" description="CHY-type" evidence="4">
    <location>
        <begin position="11"/>
        <end position="92"/>
    </location>
</feature>
<keyword evidence="6" id="KW-1185">Reference proteome</keyword>
<dbReference type="PANTHER" id="PTHR28082:SF1">
    <property type="entry name" value="HELPER OF TIM PROTEIN 13"/>
    <property type="match status" value="1"/>
</dbReference>
<keyword evidence="2" id="KW-0863">Zinc-finger</keyword>
<evidence type="ECO:0000313" key="6">
    <source>
        <dbReference type="Proteomes" id="UP001519294"/>
    </source>
</evidence>
<comment type="caution">
    <text evidence="5">The sequence shown here is derived from an EMBL/GenBank/DDBJ whole genome shotgun (WGS) entry which is preliminary data.</text>
</comment>
<gene>
    <name evidence="5" type="ORF">J2Z81_001815</name>
</gene>
<dbReference type="InterPro" id="IPR037274">
    <property type="entry name" value="Znf_CHY_sf"/>
</dbReference>
<dbReference type="SUPFAM" id="SSF161219">
    <property type="entry name" value="CHY zinc finger-like"/>
    <property type="match status" value="1"/>
</dbReference>
<keyword evidence="3" id="KW-0862">Zinc</keyword>
<organism evidence="5 6">
    <name type="scientific">Virgibacillus alimentarius</name>
    <dbReference type="NCBI Taxonomy" id="698769"/>
    <lineage>
        <taxon>Bacteria</taxon>
        <taxon>Bacillati</taxon>
        <taxon>Bacillota</taxon>
        <taxon>Bacilli</taxon>
        <taxon>Bacillales</taxon>
        <taxon>Bacillaceae</taxon>
        <taxon>Virgibacillus</taxon>
    </lineage>
</organism>
<reference evidence="5 6" key="1">
    <citation type="submission" date="2021-03" db="EMBL/GenBank/DDBJ databases">
        <title>Genomic Encyclopedia of Type Strains, Phase IV (KMG-IV): sequencing the most valuable type-strain genomes for metagenomic binning, comparative biology and taxonomic classification.</title>
        <authorList>
            <person name="Goeker M."/>
        </authorList>
    </citation>
    <scope>NUCLEOTIDE SEQUENCE [LARGE SCALE GENOMIC DNA]</scope>
    <source>
        <strain evidence="5 6">DSM 25790</strain>
    </source>
</reference>
<dbReference type="InterPro" id="IPR016694">
    <property type="entry name" value="UCP017292"/>
</dbReference>
<evidence type="ECO:0000256" key="3">
    <source>
        <dbReference type="ARBA" id="ARBA00022833"/>
    </source>
</evidence>
<evidence type="ECO:0000256" key="1">
    <source>
        <dbReference type="ARBA" id="ARBA00022723"/>
    </source>
</evidence>
<protein>
    <submittedName>
        <fullName evidence="5">CHY-type Zn-finger protein</fullName>
    </submittedName>
</protein>
<keyword evidence="1" id="KW-0479">Metal-binding</keyword>